<keyword evidence="5" id="KW-0460">Magnesium</keyword>
<evidence type="ECO:0000256" key="2">
    <source>
        <dbReference type="ARBA" id="ARBA00022722"/>
    </source>
</evidence>
<name>A0A316HED8_9SPHI</name>
<dbReference type="PANTHER" id="PTHR42740">
    <property type="entry name" value="RIBONUCLEASE VAPC3"/>
    <property type="match status" value="1"/>
</dbReference>
<protein>
    <recommendedName>
        <fullName evidence="6">PIN domain-containing protein</fullName>
    </recommendedName>
</protein>
<evidence type="ECO:0000256" key="3">
    <source>
        <dbReference type="ARBA" id="ARBA00022723"/>
    </source>
</evidence>
<keyword evidence="4" id="KW-0378">Hydrolase</keyword>
<dbReference type="InterPro" id="IPR051749">
    <property type="entry name" value="PINc/VapC_TA_RNase"/>
</dbReference>
<evidence type="ECO:0000259" key="6">
    <source>
        <dbReference type="Pfam" id="PF01850"/>
    </source>
</evidence>
<sequence>MVIDTGIFIEYLRIKDKTASVLYKIPDNSSLFLSAISMYELHMGATSAEKEKDIRVLTESISVLPFTDDVAIRSARIYHRLKTANQLIEFRDIFIAATCLVNDLPILTLNKNIFNALKG</sequence>
<reference evidence="7 8" key="1">
    <citation type="submission" date="2018-05" db="EMBL/GenBank/DDBJ databases">
        <title>Genomic Encyclopedia of Archaeal and Bacterial Type Strains, Phase II (KMG-II): from individual species to whole genera.</title>
        <authorList>
            <person name="Goeker M."/>
        </authorList>
    </citation>
    <scope>NUCLEOTIDE SEQUENCE [LARGE SCALE GENOMIC DNA]</scope>
    <source>
        <strain evidence="7 8">DSM 19975</strain>
    </source>
</reference>
<comment type="caution">
    <text evidence="7">The sequence shown here is derived from an EMBL/GenBank/DDBJ whole genome shotgun (WGS) entry which is preliminary data.</text>
</comment>
<dbReference type="PANTHER" id="PTHR42740:SF1">
    <property type="entry name" value="RIBONUCLEASE VAPC3"/>
    <property type="match status" value="1"/>
</dbReference>
<proteinExistence type="predicted"/>
<keyword evidence="8" id="KW-1185">Reference proteome</keyword>
<dbReference type="GO" id="GO:0004540">
    <property type="term" value="F:RNA nuclease activity"/>
    <property type="evidence" value="ECO:0007669"/>
    <property type="project" value="TreeGrafter"/>
</dbReference>
<dbReference type="GO" id="GO:0016787">
    <property type="term" value="F:hydrolase activity"/>
    <property type="evidence" value="ECO:0007669"/>
    <property type="project" value="UniProtKB-KW"/>
</dbReference>
<keyword evidence="3" id="KW-0479">Metal-binding</keyword>
<dbReference type="InterPro" id="IPR002716">
    <property type="entry name" value="PIN_dom"/>
</dbReference>
<evidence type="ECO:0000313" key="7">
    <source>
        <dbReference type="EMBL" id="PWK79579.1"/>
    </source>
</evidence>
<dbReference type="RefSeq" id="WP_109605322.1">
    <property type="nucleotide sequence ID" value="NZ_QGHA01000001.1"/>
</dbReference>
<dbReference type="AlphaFoldDB" id="A0A316HED8"/>
<keyword evidence="1" id="KW-1277">Toxin-antitoxin system</keyword>
<keyword evidence="2" id="KW-0540">Nuclease</keyword>
<accession>A0A316HED8</accession>
<dbReference type="InterPro" id="IPR029060">
    <property type="entry name" value="PIN-like_dom_sf"/>
</dbReference>
<dbReference type="GO" id="GO:0046872">
    <property type="term" value="F:metal ion binding"/>
    <property type="evidence" value="ECO:0007669"/>
    <property type="project" value="UniProtKB-KW"/>
</dbReference>
<dbReference type="EMBL" id="QGHA01000001">
    <property type="protein sequence ID" value="PWK79579.1"/>
    <property type="molecule type" value="Genomic_DNA"/>
</dbReference>
<organism evidence="7 8">
    <name type="scientific">Mucilaginibacter oryzae</name>
    <dbReference type="NCBI Taxonomy" id="468058"/>
    <lineage>
        <taxon>Bacteria</taxon>
        <taxon>Pseudomonadati</taxon>
        <taxon>Bacteroidota</taxon>
        <taxon>Sphingobacteriia</taxon>
        <taxon>Sphingobacteriales</taxon>
        <taxon>Sphingobacteriaceae</taxon>
        <taxon>Mucilaginibacter</taxon>
    </lineage>
</organism>
<evidence type="ECO:0000256" key="1">
    <source>
        <dbReference type="ARBA" id="ARBA00022649"/>
    </source>
</evidence>
<dbReference type="Pfam" id="PF01850">
    <property type="entry name" value="PIN"/>
    <property type="match status" value="1"/>
</dbReference>
<dbReference type="Proteomes" id="UP000245678">
    <property type="component" value="Unassembled WGS sequence"/>
</dbReference>
<evidence type="ECO:0000256" key="4">
    <source>
        <dbReference type="ARBA" id="ARBA00022801"/>
    </source>
</evidence>
<evidence type="ECO:0000313" key="8">
    <source>
        <dbReference type="Proteomes" id="UP000245678"/>
    </source>
</evidence>
<feature type="domain" description="PIN" evidence="6">
    <location>
        <begin position="1"/>
        <end position="114"/>
    </location>
</feature>
<gene>
    <name evidence="7" type="ORF">LX99_00036</name>
</gene>
<dbReference type="SUPFAM" id="SSF88723">
    <property type="entry name" value="PIN domain-like"/>
    <property type="match status" value="1"/>
</dbReference>
<evidence type="ECO:0000256" key="5">
    <source>
        <dbReference type="ARBA" id="ARBA00022842"/>
    </source>
</evidence>
<dbReference type="Gene3D" id="3.40.50.1010">
    <property type="entry name" value="5'-nuclease"/>
    <property type="match status" value="1"/>
</dbReference>
<dbReference type="CDD" id="cd09881">
    <property type="entry name" value="PIN_VapC4-5_FitB-like"/>
    <property type="match status" value="1"/>
</dbReference>